<dbReference type="Proteomes" id="UP001314229">
    <property type="component" value="Unassembled WGS sequence"/>
</dbReference>
<evidence type="ECO:0000313" key="12">
    <source>
        <dbReference type="EMBL" id="CAK6963586.1"/>
    </source>
</evidence>
<feature type="domain" description="Fibronectin type-III" evidence="11">
    <location>
        <begin position="159"/>
        <end position="253"/>
    </location>
</feature>
<keyword evidence="7 10" id="KW-0472">Membrane</keyword>
<dbReference type="EMBL" id="CAWUFR010000066">
    <property type="protein sequence ID" value="CAK6963586.1"/>
    <property type="molecule type" value="Genomic_DNA"/>
</dbReference>
<dbReference type="Pfam" id="PF00041">
    <property type="entry name" value="fn3"/>
    <property type="match status" value="1"/>
</dbReference>
<accession>A0AAV1NZJ1</accession>
<dbReference type="FunFam" id="2.60.40.10:FF:000028">
    <property type="entry name" value="Neuronal cell adhesion molecule"/>
    <property type="match status" value="1"/>
</dbReference>
<evidence type="ECO:0000256" key="10">
    <source>
        <dbReference type="SAM" id="Phobius"/>
    </source>
</evidence>
<dbReference type="InterPro" id="IPR013783">
    <property type="entry name" value="Ig-like_fold"/>
</dbReference>
<dbReference type="InterPro" id="IPR036116">
    <property type="entry name" value="FN3_sf"/>
</dbReference>
<evidence type="ECO:0000256" key="5">
    <source>
        <dbReference type="ARBA" id="ARBA00022737"/>
    </source>
</evidence>
<dbReference type="PROSITE" id="PS50853">
    <property type="entry name" value="FN3"/>
    <property type="match status" value="2"/>
</dbReference>
<dbReference type="CDD" id="cd00063">
    <property type="entry name" value="FN3"/>
    <property type="match status" value="2"/>
</dbReference>
<keyword evidence="3 10" id="KW-0812">Transmembrane</keyword>
<evidence type="ECO:0000256" key="1">
    <source>
        <dbReference type="ARBA" id="ARBA00004479"/>
    </source>
</evidence>
<evidence type="ECO:0000256" key="3">
    <source>
        <dbReference type="ARBA" id="ARBA00022692"/>
    </source>
</evidence>
<proteinExistence type="inferred from homology"/>
<feature type="domain" description="Fibronectin type-III" evidence="11">
    <location>
        <begin position="457"/>
        <end position="554"/>
    </location>
</feature>
<evidence type="ECO:0000256" key="8">
    <source>
        <dbReference type="ARBA" id="ARBA00023170"/>
    </source>
</evidence>
<evidence type="ECO:0000313" key="13">
    <source>
        <dbReference type="Proteomes" id="UP001314229"/>
    </source>
</evidence>
<reference evidence="12 13" key="1">
    <citation type="submission" date="2024-01" db="EMBL/GenBank/DDBJ databases">
        <authorList>
            <person name="Alioto T."/>
            <person name="Alioto T."/>
            <person name="Gomez Garrido J."/>
        </authorList>
    </citation>
    <scope>NUCLEOTIDE SEQUENCE [LARGE SCALE GENOMIC DNA]</scope>
</reference>
<keyword evidence="9" id="KW-0325">Glycoprotein</keyword>
<feature type="transmembrane region" description="Helical" evidence="10">
    <location>
        <begin position="21"/>
        <end position="41"/>
    </location>
</feature>
<comment type="similarity">
    <text evidence="2">Belongs to the type I cytokine receptor family. Type 2 subfamily.</text>
</comment>
<keyword evidence="13" id="KW-1185">Reference proteome</keyword>
<comment type="subcellular location">
    <subcellularLocation>
        <location evidence="1">Membrane</location>
        <topology evidence="1">Single-pass type I membrane protein</topology>
    </subcellularLocation>
</comment>
<sequence>MVVSRIQLDFLNSKFSSYKCYSHFFIFGLILAHCTTTFSNVRTSSVKCKKNISSIYQHCRLHPDGVHDLDCFGKHNSPGIKTCAWKRGNHTAKQTYTLIVRHENKNYCKEYKNVTGISKEVELYKKYNMTAEVFENSESTNCTKAVFRGITSTLLRCGPPYNVNFSRHSGRLYVNVSWQKDDLKAIEYYSVRYKAMGSLLWSKSSVQCRNGERCTVENLNSSQVFVVQIQCVTNEKCLQCPLSDTYTVSSELTTQPVIINLKENIAERKGHRLLSLTWKFAANEQHNGYLVTIWKASGEDARQQMKTTRPEISLTLSYSAYHLNISAFNNVSVSPAVNHTILQQEDLEAGKLNVTVHDNTTFTIYWKDDLIKKYVCYCVEWRTKEHETAAYMSFYQDAKNQRILSGLTEPLEPYKRYSITLHIRSNKDTCNIKYINNSESTYGTTQFYFIEGSPVNAPTNISNYSVTLDSVGLQWSTIAEEDIRGFLLGYIIHYIEYQNRETHPEKNITVDPEFNSYELGDLKSGTAYQVQISAFTQAGAGVRSAASVFRTNHQDFSLGSFITIFAVLITVLIFGTPIIKRAKRILWPSIPNPGKSNTMQKIDGPFELELLESINILKVEEWDTNSLHIVEKEAVIPESTLPSTLPLLHHCEEDEDELPETTLDDWIQRDNDDDTGDDIPRVPADTLSETQRTNLQSSPFAFTSEYTTMELFQQAMPQGTPTNTSATEDMESEPEDIDFTVVRSELDYVRQFSTSPVQDWNGIDEVATVF</sequence>
<dbReference type="GO" id="GO:0005886">
    <property type="term" value="C:plasma membrane"/>
    <property type="evidence" value="ECO:0007669"/>
    <property type="project" value="UniProtKB-ARBA"/>
</dbReference>
<comment type="caution">
    <text evidence="12">The sequence shown here is derived from an EMBL/GenBank/DDBJ whole genome shotgun (WGS) entry which is preliminary data.</text>
</comment>
<gene>
    <name evidence="12" type="ORF">FSCOSCO3_A001845</name>
</gene>
<keyword evidence="8 12" id="KW-0675">Receptor</keyword>
<dbReference type="PANTHER" id="PTHR48423:SF1">
    <property type="entry name" value="INTERLEUKIN-27 RECEPTOR SUBUNIT ALPHA"/>
    <property type="match status" value="1"/>
</dbReference>
<keyword evidence="5" id="KW-0677">Repeat</keyword>
<feature type="transmembrane region" description="Helical" evidence="10">
    <location>
        <begin position="556"/>
        <end position="579"/>
    </location>
</feature>
<evidence type="ECO:0000256" key="4">
    <source>
        <dbReference type="ARBA" id="ARBA00022729"/>
    </source>
</evidence>
<evidence type="ECO:0000256" key="2">
    <source>
        <dbReference type="ARBA" id="ARBA00008921"/>
    </source>
</evidence>
<dbReference type="AlphaFoldDB" id="A0AAV1NZJ1"/>
<protein>
    <submittedName>
        <fullName evidence="12">Interleukin-31 receptor subunit alpha</fullName>
    </submittedName>
</protein>
<keyword evidence="6 10" id="KW-1133">Transmembrane helix</keyword>
<evidence type="ECO:0000259" key="11">
    <source>
        <dbReference type="PROSITE" id="PS50853"/>
    </source>
</evidence>
<dbReference type="SMART" id="SM00060">
    <property type="entry name" value="FN3"/>
    <property type="match status" value="2"/>
</dbReference>
<organism evidence="12 13">
    <name type="scientific">Scomber scombrus</name>
    <name type="common">Atlantic mackerel</name>
    <name type="synonym">Scomber vernalis</name>
    <dbReference type="NCBI Taxonomy" id="13677"/>
    <lineage>
        <taxon>Eukaryota</taxon>
        <taxon>Metazoa</taxon>
        <taxon>Chordata</taxon>
        <taxon>Craniata</taxon>
        <taxon>Vertebrata</taxon>
        <taxon>Euteleostomi</taxon>
        <taxon>Actinopterygii</taxon>
        <taxon>Neopterygii</taxon>
        <taxon>Teleostei</taxon>
        <taxon>Neoteleostei</taxon>
        <taxon>Acanthomorphata</taxon>
        <taxon>Pelagiaria</taxon>
        <taxon>Scombriformes</taxon>
        <taxon>Scombridae</taxon>
        <taxon>Scomber</taxon>
    </lineage>
</organism>
<name>A0AAV1NZJ1_SCOSC</name>
<evidence type="ECO:0000256" key="6">
    <source>
        <dbReference type="ARBA" id="ARBA00022989"/>
    </source>
</evidence>
<dbReference type="SUPFAM" id="SSF49265">
    <property type="entry name" value="Fibronectin type III"/>
    <property type="match status" value="2"/>
</dbReference>
<dbReference type="PANTHER" id="PTHR48423">
    <property type="entry name" value="INTERLEUKIN-27 RECEPTOR SUBUNIT ALPHA"/>
    <property type="match status" value="1"/>
</dbReference>
<keyword evidence="4" id="KW-0732">Signal</keyword>
<evidence type="ECO:0000256" key="7">
    <source>
        <dbReference type="ARBA" id="ARBA00023136"/>
    </source>
</evidence>
<evidence type="ECO:0000256" key="9">
    <source>
        <dbReference type="ARBA" id="ARBA00023180"/>
    </source>
</evidence>
<dbReference type="Gene3D" id="2.60.40.10">
    <property type="entry name" value="Immunoglobulins"/>
    <property type="match status" value="3"/>
</dbReference>
<dbReference type="InterPro" id="IPR003961">
    <property type="entry name" value="FN3_dom"/>
</dbReference>
<dbReference type="InterPro" id="IPR052672">
    <property type="entry name" value="Type1_Cytokine_Rcpt_Type2"/>
</dbReference>